<evidence type="ECO:0000256" key="1">
    <source>
        <dbReference type="SAM" id="MobiDB-lite"/>
    </source>
</evidence>
<feature type="compositionally biased region" description="Polar residues" evidence="1">
    <location>
        <begin position="1"/>
        <end position="11"/>
    </location>
</feature>
<gene>
    <name evidence="2" type="ORF">BDW42DRAFT_134092</name>
</gene>
<accession>A0A2J5HPH2</accession>
<reference evidence="3" key="1">
    <citation type="submission" date="2017-12" db="EMBL/GenBank/DDBJ databases">
        <authorList>
            <consortium name="DOE Joint Genome Institute"/>
            <person name="Mondo S.J."/>
            <person name="Kjaerbolling I."/>
            <person name="Vesth T.C."/>
            <person name="Frisvad J.C."/>
            <person name="Nybo J.L."/>
            <person name="Theobald S."/>
            <person name="Kuo A."/>
            <person name="Bowyer P."/>
            <person name="Matsuda Y."/>
            <person name="Lyhne E.K."/>
            <person name="Kogle M.E."/>
            <person name="Clum A."/>
            <person name="Lipzen A."/>
            <person name="Salamov A."/>
            <person name="Ngan C.Y."/>
            <person name="Daum C."/>
            <person name="Chiniquy J."/>
            <person name="Barry K."/>
            <person name="LaButti K."/>
            <person name="Haridas S."/>
            <person name="Simmons B.A."/>
            <person name="Magnuson J.K."/>
            <person name="Mortensen U.H."/>
            <person name="Larsen T.O."/>
            <person name="Grigoriev I.V."/>
            <person name="Baker S.E."/>
            <person name="Andersen M.R."/>
            <person name="Nordberg H.P."/>
            <person name="Cantor M.N."/>
            <person name="Hua S.X."/>
        </authorList>
    </citation>
    <scope>NUCLEOTIDE SEQUENCE [LARGE SCALE GENOMIC DNA]</scope>
    <source>
        <strain evidence="3">IBT 19404</strain>
    </source>
</reference>
<proteinExistence type="predicted"/>
<evidence type="ECO:0000313" key="3">
    <source>
        <dbReference type="Proteomes" id="UP000235023"/>
    </source>
</evidence>
<protein>
    <submittedName>
        <fullName evidence="2">Uncharacterized protein</fullName>
    </submittedName>
</protein>
<evidence type="ECO:0000313" key="2">
    <source>
        <dbReference type="EMBL" id="PLN79112.1"/>
    </source>
</evidence>
<dbReference type="Proteomes" id="UP000235023">
    <property type="component" value="Unassembled WGS sequence"/>
</dbReference>
<name>A0A2J5HPH2_9EURO</name>
<sequence>MSPSEVAQNAAVTKASAGGASSSSSSLNPQATNTQSHATALSIPLPREQAPKKKSQKTYTHISGSRIRGRGVTGGSWRFTLFFSTYYVSICGSGGMYLLDGLFDLVG</sequence>
<organism evidence="2 3">
    <name type="scientific">Aspergillus taichungensis</name>
    <dbReference type="NCBI Taxonomy" id="482145"/>
    <lineage>
        <taxon>Eukaryota</taxon>
        <taxon>Fungi</taxon>
        <taxon>Dikarya</taxon>
        <taxon>Ascomycota</taxon>
        <taxon>Pezizomycotina</taxon>
        <taxon>Eurotiomycetes</taxon>
        <taxon>Eurotiomycetidae</taxon>
        <taxon>Eurotiales</taxon>
        <taxon>Aspergillaceae</taxon>
        <taxon>Aspergillus</taxon>
        <taxon>Aspergillus subgen. Circumdati</taxon>
    </lineage>
</organism>
<feature type="compositionally biased region" description="Polar residues" evidence="1">
    <location>
        <begin position="27"/>
        <end position="39"/>
    </location>
</feature>
<feature type="region of interest" description="Disordered" evidence="1">
    <location>
        <begin position="1"/>
        <end position="68"/>
    </location>
</feature>
<dbReference type="AlphaFoldDB" id="A0A2J5HPH2"/>
<feature type="compositionally biased region" description="Low complexity" evidence="1">
    <location>
        <begin position="15"/>
        <end position="26"/>
    </location>
</feature>
<dbReference type="EMBL" id="KZ559565">
    <property type="protein sequence ID" value="PLN79112.1"/>
    <property type="molecule type" value="Genomic_DNA"/>
</dbReference>
<keyword evidence="3" id="KW-1185">Reference proteome</keyword>